<protein>
    <submittedName>
        <fullName evidence="1">Uncharacterized protein</fullName>
    </submittedName>
</protein>
<dbReference type="EMBL" id="GBXM01078829">
    <property type="protein sequence ID" value="JAH29748.1"/>
    <property type="molecule type" value="Transcribed_RNA"/>
</dbReference>
<sequence length="61" mass="6887">MKTMILSGKMLILRNAISTNFGYFCHYIYGEKTAINASAFLFNMVTQWTECRPISCPSQSG</sequence>
<organism evidence="1">
    <name type="scientific">Anguilla anguilla</name>
    <name type="common">European freshwater eel</name>
    <name type="synonym">Muraena anguilla</name>
    <dbReference type="NCBI Taxonomy" id="7936"/>
    <lineage>
        <taxon>Eukaryota</taxon>
        <taxon>Metazoa</taxon>
        <taxon>Chordata</taxon>
        <taxon>Craniata</taxon>
        <taxon>Vertebrata</taxon>
        <taxon>Euteleostomi</taxon>
        <taxon>Actinopterygii</taxon>
        <taxon>Neopterygii</taxon>
        <taxon>Teleostei</taxon>
        <taxon>Anguilliformes</taxon>
        <taxon>Anguillidae</taxon>
        <taxon>Anguilla</taxon>
    </lineage>
</organism>
<reference evidence="1" key="1">
    <citation type="submission" date="2014-11" db="EMBL/GenBank/DDBJ databases">
        <authorList>
            <person name="Amaro Gonzalez C."/>
        </authorList>
    </citation>
    <scope>NUCLEOTIDE SEQUENCE</scope>
</reference>
<dbReference type="AlphaFoldDB" id="A0A0E9RN32"/>
<reference evidence="1" key="2">
    <citation type="journal article" date="2015" name="Fish Shellfish Immunol.">
        <title>Early steps in the European eel (Anguilla anguilla)-Vibrio vulnificus interaction in the gills: Role of the RtxA13 toxin.</title>
        <authorList>
            <person name="Callol A."/>
            <person name="Pajuelo D."/>
            <person name="Ebbesson L."/>
            <person name="Teles M."/>
            <person name="MacKenzie S."/>
            <person name="Amaro C."/>
        </authorList>
    </citation>
    <scope>NUCLEOTIDE SEQUENCE</scope>
</reference>
<accession>A0A0E9RN32</accession>
<proteinExistence type="predicted"/>
<evidence type="ECO:0000313" key="1">
    <source>
        <dbReference type="EMBL" id="JAH29748.1"/>
    </source>
</evidence>
<name>A0A0E9RN32_ANGAN</name>